<sequence length="82" mass="9088">MAQPSAPTSLGRRGLFFLNLFLFSDVQLRSRSRDDSVSKQHAHYRFSFSYPDGCKWTADCETADGRRQTAASRTAPAGQVGC</sequence>
<accession>A0ABR1KNH9</accession>
<keyword evidence="1" id="KW-0732">Signal</keyword>
<name>A0ABR1KNH9_9PEZI</name>
<protein>
    <recommendedName>
        <fullName evidence="4">Secreted protein</fullName>
    </recommendedName>
</protein>
<gene>
    <name evidence="2" type="ORF">IWZ03DRAFT_376216</name>
</gene>
<feature type="signal peptide" evidence="1">
    <location>
        <begin position="1"/>
        <end position="28"/>
    </location>
</feature>
<evidence type="ECO:0000313" key="3">
    <source>
        <dbReference type="Proteomes" id="UP001363622"/>
    </source>
</evidence>
<reference evidence="2 3" key="1">
    <citation type="submission" date="2024-04" db="EMBL/GenBank/DDBJ databases">
        <title>Phyllosticta paracitricarpa is synonymous to the EU quarantine fungus P. citricarpa based on phylogenomic analyses.</title>
        <authorList>
            <consortium name="Lawrence Berkeley National Laboratory"/>
            <person name="Van Ingen-Buijs V.A."/>
            <person name="Van Westerhoven A.C."/>
            <person name="Haridas S."/>
            <person name="Skiadas P."/>
            <person name="Martin F."/>
            <person name="Groenewald J.Z."/>
            <person name="Crous P.W."/>
            <person name="Seidl M.F."/>
        </authorList>
    </citation>
    <scope>NUCLEOTIDE SEQUENCE [LARGE SCALE GENOMIC DNA]</scope>
    <source>
        <strain evidence="2 3">CBS 123371</strain>
    </source>
</reference>
<feature type="chain" id="PRO_5046539249" description="Secreted protein" evidence="1">
    <location>
        <begin position="29"/>
        <end position="82"/>
    </location>
</feature>
<keyword evidence="3" id="KW-1185">Reference proteome</keyword>
<evidence type="ECO:0000313" key="2">
    <source>
        <dbReference type="EMBL" id="KAK7517458.1"/>
    </source>
</evidence>
<comment type="caution">
    <text evidence="2">The sequence shown here is derived from an EMBL/GenBank/DDBJ whole genome shotgun (WGS) entry which is preliminary data.</text>
</comment>
<dbReference type="EMBL" id="JBBPHU010000005">
    <property type="protein sequence ID" value="KAK7517458.1"/>
    <property type="molecule type" value="Genomic_DNA"/>
</dbReference>
<dbReference type="Proteomes" id="UP001363622">
    <property type="component" value="Unassembled WGS sequence"/>
</dbReference>
<evidence type="ECO:0000256" key="1">
    <source>
        <dbReference type="SAM" id="SignalP"/>
    </source>
</evidence>
<organism evidence="2 3">
    <name type="scientific">Phyllosticta citriasiana</name>
    <dbReference type="NCBI Taxonomy" id="595635"/>
    <lineage>
        <taxon>Eukaryota</taxon>
        <taxon>Fungi</taxon>
        <taxon>Dikarya</taxon>
        <taxon>Ascomycota</taxon>
        <taxon>Pezizomycotina</taxon>
        <taxon>Dothideomycetes</taxon>
        <taxon>Dothideomycetes incertae sedis</taxon>
        <taxon>Botryosphaeriales</taxon>
        <taxon>Phyllostictaceae</taxon>
        <taxon>Phyllosticta</taxon>
    </lineage>
</organism>
<evidence type="ECO:0008006" key="4">
    <source>
        <dbReference type="Google" id="ProtNLM"/>
    </source>
</evidence>
<proteinExistence type="predicted"/>